<organism evidence="15 16">
    <name type="scientific">Aureispira anguillae</name>
    <dbReference type="NCBI Taxonomy" id="2864201"/>
    <lineage>
        <taxon>Bacteria</taxon>
        <taxon>Pseudomonadati</taxon>
        <taxon>Bacteroidota</taxon>
        <taxon>Saprospiria</taxon>
        <taxon>Saprospirales</taxon>
        <taxon>Saprospiraceae</taxon>
        <taxon>Aureispira</taxon>
    </lineage>
</organism>
<comment type="catalytic activity">
    <reaction evidence="1">
        <text>(6R)-L-erythro-5,6,7,8-tetrahydrobiopterin + L-phenylalanine + O2 = (4aS,6R)-4a-hydroxy-L-erythro-5,6,7,8-tetrahydrobiopterin + L-tyrosine</text>
        <dbReference type="Rhea" id="RHEA:20273"/>
        <dbReference type="ChEBI" id="CHEBI:15379"/>
        <dbReference type="ChEBI" id="CHEBI:15642"/>
        <dbReference type="ChEBI" id="CHEBI:58095"/>
        <dbReference type="ChEBI" id="CHEBI:58315"/>
        <dbReference type="ChEBI" id="CHEBI:59560"/>
        <dbReference type="EC" id="1.14.16.1"/>
    </reaction>
</comment>
<evidence type="ECO:0000256" key="10">
    <source>
        <dbReference type="ARBA" id="ARBA00023033"/>
    </source>
</evidence>
<dbReference type="CDD" id="cd00361">
    <property type="entry name" value="arom_aa_hydroxylase"/>
    <property type="match status" value="1"/>
</dbReference>
<proteinExistence type="inferred from homology"/>
<dbReference type="GO" id="GO:0005506">
    <property type="term" value="F:iron ion binding"/>
    <property type="evidence" value="ECO:0007669"/>
    <property type="project" value="InterPro"/>
</dbReference>
<evidence type="ECO:0000313" key="16">
    <source>
        <dbReference type="Proteomes" id="UP001060919"/>
    </source>
</evidence>
<evidence type="ECO:0000256" key="13">
    <source>
        <dbReference type="PIRSR" id="PIRSR601273-2"/>
    </source>
</evidence>
<dbReference type="EMBL" id="AP026867">
    <property type="protein sequence ID" value="BDS13884.1"/>
    <property type="molecule type" value="Genomic_DNA"/>
</dbReference>
<comment type="cofactor">
    <cofactor evidence="2 13">
        <name>Fe(2+)</name>
        <dbReference type="ChEBI" id="CHEBI:29033"/>
    </cofactor>
</comment>
<dbReference type="PROSITE" id="PS00367">
    <property type="entry name" value="BH4_AAA_HYDROXYL_1"/>
    <property type="match status" value="1"/>
</dbReference>
<feature type="binding site" evidence="13">
    <location>
        <position position="158"/>
    </location>
    <ligand>
        <name>Fe cation</name>
        <dbReference type="ChEBI" id="CHEBI:24875"/>
    </ligand>
</feature>
<dbReference type="InterPro" id="IPR018301">
    <property type="entry name" value="ArAA_hydroxylase_Fe/CU_BS"/>
</dbReference>
<dbReference type="GO" id="GO:0004505">
    <property type="term" value="F:phenylalanine 4-monooxygenase activity"/>
    <property type="evidence" value="ECO:0007669"/>
    <property type="project" value="UniProtKB-EC"/>
</dbReference>
<sequence>MMRQEYDQYTSEHHQVWELMYNEQIEILATRATKNYLEGIKTVQFIPNRIPRFTVVNEALKALTGWQVYAVPGIIDNKPFFELLAQKQFPATTWMRSLAQLKYIEEPDMFHDVFGHVPLLSEPYFAGFLNGLSQIALKYIDSPTAVELMARIYWYTVEFGLIKEDHQVKIYGAGILSSPGESVYSLGTEPQHFAFDLDRILETPYIKDKFQAQYFVAASYEQLYHSLPQLEERIKQAVESEIIIADGQKFNFDELLIKA</sequence>
<feature type="domain" description="Biopterin-dependent aromatic amino acid hydroxylase family profile" evidence="14">
    <location>
        <begin position="1"/>
        <end position="259"/>
    </location>
</feature>
<evidence type="ECO:0000256" key="1">
    <source>
        <dbReference type="ARBA" id="ARBA00001060"/>
    </source>
</evidence>
<dbReference type="InterPro" id="IPR036329">
    <property type="entry name" value="Aro-AA_hydroxylase_C_sf"/>
</dbReference>
<evidence type="ECO:0000256" key="2">
    <source>
        <dbReference type="ARBA" id="ARBA00001954"/>
    </source>
</evidence>
<evidence type="ECO:0000256" key="5">
    <source>
        <dbReference type="ARBA" id="ARBA00011995"/>
    </source>
</evidence>
<comment type="pathway">
    <text evidence="3">Amino-acid degradation; L-phenylalanine degradation; acetoacetate and fumarate from L-phenylalanine: step 1/6.</text>
</comment>
<evidence type="ECO:0000256" key="4">
    <source>
        <dbReference type="ARBA" id="ARBA00009712"/>
    </source>
</evidence>
<keyword evidence="10" id="KW-0503">Monooxygenase</keyword>
<dbReference type="Gene3D" id="1.10.800.10">
    <property type="entry name" value="Aromatic amino acid hydroxylase"/>
    <property type="match status" value="1"/>
</dbReference>
<dbReference type="InterPro" id="IPR036951">
    <property type="entry name" value="ArAA_hydroxylase_sf"/>
</dbReference>
<evidence type="ECO:0000256" key="3">
    <source>
        <dbReference type="ARBA" id="ARBA00005088"/>
    </source>
</evidence>
<dbReference type="InterPro" id="IPR005960">
    <property type="entry name" value="Phe-4-hydroxylase_mono"/>
</dbReference>
<keyword evidence="9 13" id="KW-0408">Iron</keyword>
<evidence type="ECO:0000256" key="7">
    <source>
        <dbReference type="ARBA" id="ARBA00022723"/>
    </source>
</evidence>
<dbReference type="GO" id="GO:0006559">
    <property type="term" value="P:L-phenylalanine catabolic process"/>
    <property type="evidence" value="ECO:0007669"/>
    <property type="project" value="UniProtKB-KW"/>
</dbReference>
<protein>
    <recommendedName>
        <fullName evidence="6">Phenylalanine-4-hydroxylase</fullName>
        <ecNumber evidence="5">1.14.16.1</ecNumber>
    </recommendedName>
    <alternativeName>
        <fullName evidence="12">Phe-4-monooxygenase</fullName>
    </alternativeName>
</protein>
<reference evidence="15" key="1">
    <citation type="submission" date="2022-09" db="EMBL/GenBank/DDBJ databases">
        <title>Aureispira anguillicida sp. nov., isolated from Leptocephalus of Japanese eel Anguilla japonica.</title>
        <authorList>
            <person name="Yuasa K."/>
            <person name="Mekata T."/>
            <person name="Ikunari K."/>
        </authorList>
    </citation>
    <scope>NUCLEOTIDE SEQUENCE</scope>
    <source>
        <strain evidence="15">EL160426</strain>
    </source>
</reference>
<dbReference type="RefSeq" id="WP_264789133.1">
    <property type="nucleotide sequence ID" value="NZ_AP026867.1"/>
</dbReference>
<evidence type="ECO:0000256" key="12">
    <source>
        <dbReference type="ARBA" id="ARBA00029922"/>
    </source>
</evidence>
<dbReference type="PROSITE" id="PS51410">
    <property type="entry name" value="BH4_AAA_HYDROXYL_2"/>
    <property type="match status" value="1"/>
</dbReference>
<dbReference type="KEGG" id="aup:AsAng_0046470"/>
<dbReference type="PANTHER" id="PTHR11473:SF24">
    <property type="entry name" value="PHENYLALANINE-4-HYDROXYLASE"/>
    <property type="match status" value="1"/>
</dbReference>
<dbReference type="NCBIfam" id="TIGR01267">
    <property type="entry name" value="Phe4hydrox_mono"/>
    <property type="match status" value="1"/>
</dbReference>
<comment type="similarity">
    <text evidence="4">Belongs to the biopterin-dependent aromatic amino acid hydroxylase family.</text>
</comment>
<keyword evidence="7 13" id="KW-0479">Metal-binding</keyword>
<dbReference type="InterPro" id="IPR019774">
    <property type="entry name" value="Aromatic-AA_hydroxylase_C"/>
</dbReference>
<keyword evidence="11" id="KW-0585">Phenylalanine catabolism</keyword>
<dbReference type="PANTHER" id="PTHR11473">
    <property type="entry name" value="AROMATIC AMINO ACID HYDROXYLASE"/>
    <property type="match status" value="1"/>
</dbReference>
<dbReference type="Pfam" id="PF00351">
    <property type="entry name" value="Biopterin_H"/>
    <property type="match status" value="1"/>
</dbReference>
<feature type="binding site" evidence="13">
    <location>
        <position position="111"/>
    </location>
    <ligand>
        <name>Fe cation</name>
        <dbReference type="ChEBI" id="CHEBI:24875"/>
    </ligand>
</feature>
<keyword evidence="16" id="KW-1185">Reference proteome</keyword>
<dbReference type="InterPro" id="IPR001273">
    <property type="entry name" value="ArAA_hydroxylase"/>
</dbReference>
<evidence type="ECO:0000256" key="6">
    <source>
        <dbReference type="ARBA" id="ARBA00020276"/>
    </source>
</evidence>
<keyword evidence="8" id="KW-0560">Oxidoreductase</keyword>
<dbReference type="NCBIfam" id="NF008877">
    <property type="entry name" value="PRK11913.1-2"/>
    <property type="match status" value="1"/>
</dbReference>
<evidence type="ECO:0000259" key="14">
    <source>
        <dbReference type="PROSITE" id="PS51410"/>
    </source>
</evidence>
<evidence type="ECO:0000256" key="8">
    <source>
        <dbReference type="ARBA" id="ARBA00023002"/>
    </source>
</evidence>
<accession>A0A916DU66</accession>
<dbReference type="Proteomes" id="UP001060919">
    <property type="component" value="Chromosome"/>
</dbReference>
<dbReference type="AlphaFoldDB" id="A0A916DU66"/>
<evidence type="ECO:0000256" key="11">
    <source>
        <dbReference type="ARBA" id="ARBA00023232"/>
    </source>
</evidence>
<evidence type="ECO:0000313" key="15">
    <source>
        <dbReference type="EMBL" id="BDS13884.1"/>
    </source>
</evidence>
<dbReference type="PRINTS" id="PR00372">
    <property type="entry name" value="FYWHYDRXLASE"/>
</dbReference>
<evidence type="ECO:0000256" key="9">
    <source>
        <dbReference type="ARBA" id="ARBA00023004"/>
    </source>
</evidence>
<gene>
    <name evidence="15" type="ORF">AsAng_0046470</name>
</gene>
<name>A0A916DU66_9BACT</name>
<dbReference type="EC" id="1.14.16.1" evidence="5"/>
<dbReference type="SUPFAM" id="SSF56534">
    <property type="entry name" value="Aromatic aminoacid monoxygenases, catalytic and oligomerization domains"/>
    <property type="match status" value="1"/>
</dbReference>
<feature type="binding site" evidence="13">
    <location>
        <position position="116"/>
    </location>
    <ligand>
        <name>Fe cation</name>
        <dbReference type="ChEBI" id="CHEBI:24875"/>
    </ligand>
</feature>